<dbReference type="EMBL" id="MEWA01000031">
    <property type="protein sequence ID" value="OGC68818.1"/>
    <property type="molecule type" value="Genomic_DNA"/>
</dbReference>
<dbReference type="AlphaFoldDB" id="A0A1F4WHK4"/>
<dbReference type="InterPro" id="IPR029063">
    <property type="entry name" value="SAM-dependent_MTases_sf"/>
</dbReference>
<evidence type="ECO:0000256" key="1">
    <source>
        <dbReference type="ARBA" id="ARBA00022603"/>
    </source>
</evidence>
<comment type="caution">
    <text evidence="5">Lacks conserved residue(s) required for the propagation of feature annotation.</text>
</comment>
<keyword evidence="1 5" id="KW-0489">Methyltransferase</keyword>
<keyword evidence="4 5" id="KW-0694">RNA-binding</keyword>
<dbReference type="SMART" id="SM00650">
    <property type="entry name" value="rADc"/>
    <property type="match status" value="1"/>
</dbReference>
<feature type="binding site" evidence="5">
    <location>
        <position position="100"/>
    </location>
    <ligand>
        <name>S-adenosyl-L-methionine</name>
        <dbReference type="ChEBI" id="CHEBI:59789"/>
    </ligand>
</feature>
<feature type="binding site" evidence="5">
    <location>
        <position position="13"/>
    </location>
    <ligand>
        <name>S-adenosyl-L-methionine</name>
        <dbReference type="ChEBI" id="CHEBI:59789"/>
    </ligand>
</feature>
<dbReference type="PANTHER" id="PTHR11727:SF7">
    <property type="entry name" value="DIMETHYLADENOSINE TRANSFERASE-RELATED"/>
    <property type="match status" value="1"/>
</dbReference>
<evidence type="ECO:0000259" key="6">
    <source>
        <dbReference type="SMART" id="SM00650"/>
    </source>
</evidence>
<dbReference type="Proteomes" id="UP000179113">
    <property type="component" value="Unassembled WGS sequence"/>
</dbReference>
<evidence type="ECO:0000256" key="3">
    <source>
        <dbReference type="ARBA" id="ARBA00022691"/>
    </source>
</evidence>
<keyword evidence="2 5" id="KW-0808">Transferase</keyword>
<dbReference type="PROSITE" id="PS51689">
    <property type="entry name" value="SAM_RNA_A_N6_MT"/>
    <property type="match status" value="1"/>
</dbReference>
<dbReference type="GO" id="GO:0000179">
    <property type="term" value="F:rRNA (adenine-N6,N6-)-dimethyltransferase activity"/>
    <property type="evidence" value="ECO:0007669"/>
    <property type="project" value="UniProtKB-UniRule"/>
</dbReference>
<feature type="binding site" evidence="5">
    <location>
        <position position="15"/>
    </location>
    <ligand>
        <name>S-adenosyl-L-methionine</name>
        <dbReference type="ChEBI" id="CHEBI:59789"/>
    </ligand>
</feature>
<evidence type="ECO:0000313" key="8">
    <source>
        <dbReference type="Proteomes" id="UP000179113"/>
    </source>
</evidence>
<evidence type="ECO:0000313" key="7">
    <source>
        <dbReference type="EMBL" id="OGC68818.1"/>
    </source>
</evidence>
<proteinExistence type="inferred from homology"/>
<gene>
    <name evidence="7" type="ORF">A2415_02635</name>
</gene>
<comment type="caution">
    <text evidence="7">The sequence shown here is derived from an EMBL/GenBank/DDBJ whole genome shotgun (WGS) entry which is preliminary data.</text>
</comment>
<evidence type="ECO:0000256" key="2">
    <source>
        <dbReference type="ARBA" id="ARBA00022679"/>
    </source>
</evidence>
<accession>A0A1F4WHK4</accession>
<organism evidence="7 8">
    <name type="scientific">candidate division WWE3 bacterium RIFOXYC1_FULL_39_7</name>
    <dbReference type="NCBI Taxonomy" id="1802643"/>
    <lineage>
        <taxon>Bacteria</taxon>
        <taxon>Katanobacteria</taxon>
    </lineage>
</organism>
<evidence type="ECO:0000256" key="4">
    <source>
        <dbReference type="ARBA" id="ARBA00022884"/>
    </source>
</evidence>
<protein>
    <recommendedName>
        <fullName evidence="6">Ribosomal RNA adenine methylase transferase N-terminal domain-containing protein</fullName>
    </recommendedName>
</protein>
<dbReference type="InterPro" id="IPR020596">
    <property type="entry name" value="rRNA_Ade_Mease_Trfase_CS"/>
</dbReference>
<evidence type="ECO:0000256" key="5">
    <source>
        <dbReference type="PROSITE-ProRule" id="PRU01026"/>
    </source>
</evidence>
<dbReference type="InterPro" id="IPR020598">
    <property type="entry name" value="rRNA_Ade_methylase_Trfase_N"/>
</dbReference>
<feature type="binding site" evidence="5">
    <location>
        <position position="61"/>
    </location>
    <ligand>
        <name>S-adenosyl-L-methionine</name>
        <dbReference type="ChEBI" id="CHEBI:59789"/>
    </ligand>
</feature>
<dbReference type="Gene3D" id="3.40.50.150">
    <property type="entry name" value="Vaccinia Virus protein VP39"/>
    <property type="match status" value="1"/>
</dbReference>
<keyword evidence="3 5" id="KW-0949">S-adenosyl-L-methionine</keyword>
<comment type="similarity">
    <text evidence="5">Belongs to the class I-like SAM-binding methyltransferase superfamily. rRNA adenine N(6)-methyltransferase family.</text>
</comment>
<reference evidence="7 8" key="1">
    <citation type="journal article" date="2016" name="Nat. Commun.">
        <title>Thousands of microbial genomes shed light on interconnected biogeochemical processes in an aquifer system.</title>
        <authorList>
            <person name="Anantharaman K."/>
            <person name="Brown C.T."/>
            <person name="Hug L.A."/>
            <person name="Sharon I."/>
            <person name="Castelle C.J."/>
            <person name="Probst A.J."/>
            <person name="Thomas B.C."/>
            <person name="Singh A."/>
            <person name="Wilkins M.J."/>
            <person name="Karaoz U."/>
            <person name="Brodie E.L."/>
            <person name="Williams K.H."/>
            <person name="Hubbard S.S."/>
            <person name="Banfield J.F."/>
        </authorList>
    </citation>
    <scope>NUCLEOTIDE SEQUENCE [LARGE SCALE GENOMIC DNA]</scope>
</reference>
<dbReference type="GO" id="GO:0003723">
    <property type="term" value="F:RNA binding"/>
    <property type="evidence" value="ECO:0007669"/>
    <property type="project" value="UniProtKB-UniRule"/>
</dbReference>
<dbReference type="PROSITE" id="PS01131">
    <property type="entry name" value="RRNA_A_DIMETH"/>
    <property type="match status" value="1"/>
</dbReference>
<feature type="binding site" evidence="5">
    <location>
        <position position="40"/>
    </location>
    <ligand>
        <name>S-adenosyl-L-methionine</name>
        <dbReference type="ChEBI" id="CHEBI:59789"/>
    </ligand>
</feature>
<dbReference type="SUPFAM" id="SSF53335">
    <property type="entry name" value="S-adenosyl-L-methionine-dependent methyltransferases"/>
    <property type="match status" value="1"/>
</dbReference>
<sequence>MWREDRFIAFSQNFISDPRLVKRLLKQSDISFSDTVIDIGAGTGIITQELSKVCGKVFAIEIDTDLFKKLTARTELNVTAIHQNILDWRVPVSDYKVFANIPFNYTSRIMRKLYFLEHPPTSAYLIMQREAANMYSGYPRETQKSLLLKPCFNIKILHKFQKTDFCPKPAVEIFMLNITKLKNPLLRRCELPEYFDFVVYGTTRYKKTLKKSLSKIFTHEQFKRLSNNLGFPLDAKPLDLTFRQWVELYKYFKTGVESKKRLLVHSAYTRQKIQQNRLKKVYRKNMTHSKLF</sequence>
<dbReference type="CDD" id="cd02440">
    <property type="entry name" value="AdoMet_MTases"/>
    <property type="match status" value="1"/>
</dbReference>
<dbReference type="InterPro" id="IPR001737">
    <property type="entry name" value="KsgA/Erm"/>
</dbReference>
<dbReference type="Pfam" id="PF00398">
    <property type="entry name" value="RrnaAD"/>
    <property type="match status" value="1"/>
</dbReference>
<dbReference type="PANTHER" id="PTHR11727">
    <property type="entry name" value="DIMETHYLADENOSINE TRANSFERASE"/>
    <property type="match status" value="1"/>
</dbReference>
<name>A0A1F4WHK4_UNCKA</name>
<feature type="domain" description="Ribosomal RNA adenine methylase transferase N-terminal" evidence="6">
    <location>
        <begin position="20"/>
        <end position="182"/>
    </location>
</feature>
<dbReference type="InterPro" id="IPR023165">
    <property type="entry name" value="rRNA_Ade_diMease-like_C"/>
</dbReference>
<dbReference type="Gene3D" id="1.10.8.100">
    <property type="entry name" value="Ribosomal RNA adenine dimethylase-like, domain 2"/>
    <property type="match status" value="1"/>
</dbReference>